<organism evidence="1">
    <name type="scientific">bioreactor metagenome</name>
    <dbReference type="NCBI Taxonomy" id="1076179"/>
    <lineage>
        <taxon>unclassified sequences</taxon>
        <taxon>metagenomes</taxon>
        <taxon>ecological metagenomes</taxon>
    </lineage>
</organism>
<gene>
    <name evidence="1" type="ORF">SDC9_212070</name>
</gene>
<proteinExistence type="predicted"/>
<sequence length="74" mass="8194">MKGIACAKPTWLAEVALDKAIALVKGEAVDQNTIYPTAVFSDDELDKYVRADLPDDFWANTHLPDDVIKTIFAQ</sequence>
<comment type="caution">
    <text evidence="1">The sequence shown here is derived from an EMBL/GenBank/DDBJ whole genome shotgun (WGS) entry which is preliminary data.</text>
</comment>
<reference evidence="1" key="1">
    <citation type="submission" date="2019-08" db="EMBL/GenBank/DDBJ databases">
        <authorList>
            <person name="Kucharzyk K."/>
            <person name="Murdoch R.W."/>
            <person name="Higgins S."/>
            <person name="Loffler F."/>
        </authorList>
    </citation>
    <scope>NUCLEOTIDE SEQUENCE</scope>
</reference>
<protein>
    <submittedName>
        <fullName evidence="1">Uncharacterized protein</fullName>
    </submittedName>
</protein>
<accession>A0A645JNF8</accession>
<name>A0A645JNF8_9ZZZZ</name>
<dbReference type="AlphaFoldDB" id="A0A645JNF8"/>
<dbReference type="EMBL" id="VSSQ01144976">
    <property type="protein sequence ID" value="MPN64299.1"/>
    <property type="molecule type" value="Genomic_DNA"/>
</dbReference>
<evidence type="ECO:0000313" key="1">
    <source>
        <dbReference type="EMBL" id="MPN64299.1"/>
    </source>
</evidence>